<dbReference type="OrthoDB" id="1386432at2"/>
<dbReference type="EMBL" id="CP001712">
    <property type="protein sequence ID" value="EAR14657.1"/>
    <property type="molecule type" value="Genomic_DNA"/>
</dbReference>
<dbReference type="Proteomes" id="UP000009049">
    <property type="component" value="Chromosome"/>
</dbReference>
<proteinExistence type="predicted"/>
<reference evidence="2 3" key="1">
    <citation type="journal article" date="2009" name="J. Bacteriol.">
        <title>Complete genome sequence of Robiginitalea biformata HTCC2501.</title>
        <authorList>
            <person name="Oh H.M."/>
            <person name="Giovannoni S.J."/>
            <person name="Lee K."/>
            <person name="Ferriera S."/>
            <person name="Johnson J."/>
            <person name="Cho J.C."/>
        </authorList>
    </citation>
    <scope>NUCLEOTIDE SEQUENCE [LARGE SCALE GENOMIC DNA]</scope>
    <source>
        <strain evidence="3">ATCC BAA-864 / HTCC2501 / KCTC 12146</strain>
    </source>
</reference>
<dbReference type="AlphaFoldDB" id="A4CP40"/>
<feature type="signal peptide" evidence="1">
    <location>
        <begin position="1"/>
        <end position="29"/>
    </location>
</feature>
<gene>
    <name evidence="2" type="ordered locus">RB2501_01236</name>
</gene>
<dbReference type="HOGENOM" id="CLU_367557_0_0_10"/>
<accession>A4CP40</accession>
<name>A4CP40_ROBBH</name>
<organism evidence="2 3">
    <name type="scientific">Robiginitalea biformata (strain ATCC BAA-864 / DSM 15991 / KCTC 12146 / HTCC2501)</name>
    <dbReference type="NCBI Taxonomy" id="313596"/>
    <lineage>
        <taxon>Bacteria</taxon>
        <taxon>Pseudomonadati</taxon>
        <taxon>Bacteroidota</taxon>
        <taxon>Flavobacteriia</taxon>
        <taxon>Flavobacteriales</taxon>
        <taxon>Flavobacteriaceae</taxon>
        <taxon>Robiginitalea</taxon>
    </lineage>
</organism>
<keyword evidence="3" id="KW-1185">Reference proteome</keyword>
<dbReference type="RefSeq" id="WP_015755445.1">
    <property type="nucleotide sequence ID" value="NC_013222.1"/>
</dbReference>
<dbReference type="eggNOG" id="ENOG5033T39">
    <property type="taxonomic scope" value="Bacteria"/>
</dbReference>
<protein>
    <submittedName>
        <fullName evidence="2">Uncharacterized protein</fullName>
    </submittedName>
</protein>
<feature type="chain" id="PRO_5002667615" evidence="1">
    <location>
        <begin position="30"/>
        <end position="758"/>
    </location>
</feature>
<sequence>MEAKYNTGWKTTNITPRILLFLLAAFVVAACSKETALDPIGTDTCQTNPCGNPDICPDACTGTPPAETVFALTRDDLTPEGNITETEEGYLLEGTLTMETASGESVEFLDANLDVRFDENGSLKSISGSVQIPSPKRYFEFTEPLRADIGYFSGAFLNENRDFEILLLDEHSYFVFAIAASFEMKVATNDDPDATKPLSVKPPIGGHITYIADYSDPMFFFSRGKDGGLGNDGDGGDGGDSGSEIVTGSFGYSHKGNLLYEPTQPLEEIVRFDAYRVYGGTFPFWNVFEASGLRYETKGFSGSIFLEELLESDLTYDYRMGINGELEFSLDITSFISFGFPIGAGSTAVVAEAGTDGTLLAKAFVNGWVDPDLSWWPEMIPVKPGGQLKTSGYADQTGKFEIGLSGGFEVEMPSGKQGLEGTLQADNEALTLDGQVTIDDAQWSAHAEFTKEQTRLIASPPENFASGIPEMVTKQIDDAIALTEQALEDLEAANEAYEFELSLRGLRTAMPTIIDRARDAIDDAVDDGIESGREEADKILKEHNRVLCDDNIDSKVKGLVKPYRDALDRLEEAVANSNDNAQTRAALEDALRDLAGLKRIDKSVTVKIEHGSKTFGCGSAWKLTANRTIRVTKTILSSSEVDKILEAADNVQYIAEADGIRFDAQQLVDELPVLEELENLKNNVEACVSELTEGIGDVGFEFNHATREFRHFMFINGEEKEVGAFNIFSGEELISNARLEVGGCTATEEYAKLMGRMK</sequence>
<dbReference type="KEGG" id="rbi:RB2501_01236"/>
<evidence type="ECO:0000313" key="3">
    <source>
        <dbReference type="Proteomes" id="UP000009049"/>
    </source>
</evidence>
<evidence type="ECO:0000313" key="2">
    <source>
        <dbReference type="EMBL" id="EAR14657.1"/>
    </source>
</evidence>
<keyword evidence="1" id="KW-0732">Signal</keyword>
<dbReference type="PROSITE" id="PS51257">
    <property type="entry name" value="PROKAR_LIPOPROTEIN"/>
    <property type="match status" value="1"/>
</dbReference>
<evidence type="ECO:0000256" key="1">
    <source>
        <dbReference type="SAM" id="SignalP"/>
    </source>
</evidence>